<dbReference type="SUPFAM" id="SSF48371">
    <property type="entry name" value="ARM repeat"/>
    <property type="match status" value="1"/>
</dbReference>
<evidence type="ECO:0000256" key="1">
    <source>
        <dbReference type="ARBA" id="ARBA00004496"/>
    </source>
</evidence>
<evidence type="ECO:0000256" key="3">
    <source>
        <dbReference type="ARBA" id="ARBA00022737"/>
    </source>
</evidence>
<evidence type="ECO:0000256" key="4">
    <source>
        <dbReference type="ARBA" id="ARBA00022884"/>
    </source>
</evidence>
<dbReference type="FunFam" id="1.25.10.10:FF:000004">
    <property type="entry name" value="Pumilio homolog 1 isoform 2"/>
    <property type="match status" value="1"/>
</dbReference>
<dbReference type="PROSITE" id="PS50303">
    <property type="entry name" value="PUM_HD"/>
    <property type="match status" value="1"/>
</dbReference>
<comment type="subcellular location">
    <subcellularLocation>
        <location evidence="1">Cytoplasm</location>
    </subcellularLocation>
</comment>
<dbReference type="CDD" id="cd07920">
    <property type="entry name" value="Pumilio"/>
    <property type="match status" value="1"/>
</dbReference>
<proteinExistence type="predicted"/>
<feature type="repeat" description="Pumilio" evidence="5">
    <location>
        <begin position="1"/>
        <end position="33"/>
    </location>
</feature>
<feature type="domain" description="PUM-HD" evidence="6">
    <location>
        <begin position="1"/>
        <end position="329"/>
    </location>
</feature>
<keyword evidence="3" id="KW-0677">Repeat</keyword>
<dbReference type="Pfam" id="PF00806">
    <property type="entry name" value="PUF"/>
    <property type="match status" value="8"/>
</dbReference>
<dbReference type="InterPro" id="IPR033133">
    <property type="entry name" value="PUM-HD"/>
</dbReference>
<dbReference type="EMBL" id="JAFCMP010000468">
    <property type="protein sequence ID" value="KAG5179434.1"/>
    <property type="molecule type" value="Genomic_DNA"/>
</dbReference>
<evidence type="ECO:0000313" key="8">
    <source>
        <dbReference type="Proteomes" id="UP000664859"/>
    </source>
</evidence>
<dbReference type="OrthoDB" id="668540at2759"/>
<keyword evidence="8" id="KW-1185">Reference proteome</keyword>
<feature type="non-terminal residue" evidence="7">
    <location>
        <position position="333"/>
    </location>
</feature>
<feature type="repeat" description="Pumilio" evidence="5">
    <location>
        <begin position="267"/>
        <end position="303"/>
    </location>
</feature>
<evidence type="ECO:0000259" key="6">
    <source>
        <dbReference type="PROSITE" id="PS50303"/>
    </source>
</evidence>
<feature type="repeat" description="Pumilio" evidence="5">
    <location>
        <begin position="188"/>
        <end position="223"/>
    </location>
</feature>
<dbReference type="Proteomes" id="UP000664859">
    <property type="component" value="Unassembled WGS sequence"/>
</dbReference>
<protein>
    <submittedName>
        <fullName evidence="7">Armadillo-type protein</fullName>
    </submittedName>
</protein>
<dbReference type="InterPro" id="IPR011989">
    <property type="entry name" value="ARM-like"/>
</dbReference>
<gene>
    <name evidence="7" type="ORF">JKP88DRAFT_167656</name>
</gene>
<dbReference type="Gene3D" id="1.25.10.10">
    <property type="entry name" value="Leucine-rich Repeat Variant"/>
    <property type="match status" value="1"/>
</dbReference>
<dbReference type="InterPro" id="IPR016024">
    <property type="entry name" value="ARM-type_fold"/>
</dbReference>
<keyword evidence="4" id="KW-0694">RNA-binding</keyword>
<dbReference type="GO" id="GO:0003729">
    <property type="term" value="F:mRNA binding"/>
    <property type="evidence" value="ECO:0007669"/>
    <property type="project" value="TreeGrafter"/>
</dbReference>
<comment type="caution">
    <text evidence="7">The sequence shown here is derived from an EMBL/GenBank/DDBJ whole genome shotgun (WGS) entry which is preliminary data.</text>
</comment>
<dbReference type="GO" id="GO:0010608">
    <property type="term" value="P:post-transcriptional regulation of gene expression"/>
    <property type="evidence" value="ECO:0007669"/>
    <property type="project" value="TreeGrafter"/>
</dbReference>
<dbReference type="SMART" id="SM00025">
    <property type="entry name" value="Pumilio"/>
    <property type="match status" value="8"/>
</dbReference>
<sequence length="333" mass="37603">GHTVQFCRDQHGSRFIQQKLEVASEAEKAAFFEEVVPHAQSLMTDVFGNYVIQKLFDHGGPDQRENLASFLVGHAVQLSLQMYGCRVVQKALEFASIDTLIALVSEFSGQVMKCVQDQNGNHVIQKCIEVVCATAKAEGAYLHSHIQFIIDAFMGQVEKLSTHAYGCRVIQRILEHCIDAQRDPVLEEIRNSFSALIQDQYGNYVIQHVLKHGRPSDRVMLMNEVRVHLLPYSQHKFASNVVEKCLQYGTREERGALIHHLTHGHAEGQASLLQVMVCDPYANYVVQKIIDVADAEQREGIITEIRAHAAQLKRYTFGKHIISRLEKISGKKM</sequence>
<dbReference type="AlphaFoldDB" id="A0A835YYE4"/>
<dbReference type="GO" id="GO:0005737">
    <property type="term" value="C:cytoplasm"/>
    <property type="evidence" value="ECO:0007669"/>
    <property type="project" value="UniProtKB-SubCell"/>
</dbReference>
<feature type="repeat" description="Pumilio" evidence="5">
    <location>
        <begin position="70"/>
        <end position="105"/>
    </location>
</feature>
<dbReference type="PROSITE" id="PS50302">
    <property type="entry name" value="PUM"/>
    <property type="match status" value="8"/>
</dbReference>
<dbReference type="InterPro" id="IPR001313">
    <property type="entry name" value="Pumilio_RNA-bd_rpt"/>
</dbReference>
<evidence type="ECO:0000313" key="7">
    <source>
        <dbReference type="EMBL" id="KAG5179434.1"/>
    </source>
</evidence>
<dbReference type="InterPro" id="IPR033712">
    <property type="entry name" value="Pumilio_RNA-bd"/>
</dbReference>
<keyword evidence="2" id="KW-0963">Cytoplasm</keyword>
<feature type="repeat" description="Pumilio" evidence="5">
    <location>
        <begin position="34"/>
        <end position="69"/>
    </location>
</feature>
<name>A0A835YYE4_9STRA</name>
<evidence type="ECO:0000256" key="5">
    <source>
        <dbReference type="PROSITE-ProRule" id="PRU00317"/>
    </source>
</evidence>
<feature type="repeat" description="Pumilio" evidence="5">
    <location>
        <begin position="152"/>
        <end position="187"/>
    </location>
</feature>
<dbReference type="PANTHER" id="PTHR12537">
    <property type="entry name" value="RNA BINDING PROTEIN PUMILIO-RELATED"/>
    <property type="match status" value="1"/>
</dbReference>
<dbReference type="PANTHER" id="PTHR12537:SF12">
    <property type="entry name" value="MATERNAL PROTEIN PUMILIO"/>
    <property type="match status" value="1"/>
</dbReference>
<feature type="repeat" description="Pumilio" evidence="5">
    <location>
        <begin position="106"/>
        <end position="143"/>
    </location>
</feature>
<evidence type="ECO:0000256" key="2">
    <source>
        <dbReference type="ARBA" id="ARBA00022490"/>
    </source>
</evidence>
<accession>A0A835YYE4</accession>
<feature type="repeat" description="Pumilio" evidence="5">
    <location>
        <begin position="224"/>
        <end position="259"/>
    </location>
</feature>
<organism evidence="7 8">
    <name type="scientific">Tribonema minus</name>
    <dbReference type="NCBI Taxonomy" id="303371"/>
    <lineage>
        <taxon>Eukaryota</taxon>
        <taxon>Sar</taxon>
        <taxon>Stramenopiles</taxon>
        <taxon>Ochrophyta</taxon>
        <taxon>PX clade</taxon>
        <taxon>Xanthophyceae</taxon>
        <taxon>Tribonematales</taxon>
        <taxon>Tribonemataceae</taxon>
        <taxon>Tribonema</taxon>
    </lineage>
</organism>
<reference evidence="7" key="1">
    <citation type="submission" date="2021-02" db="EMBL/GenBank/DDBJ databases">
        <title>First Annotated Genome of the Yellow-green Alga Tribonema minus.</title>
        <authorList>
            <person name="Mahan K.M."/>
        </authorList>
    </citation>
    <scope>NUCLEOTIDE SEQUENCE</scope>
    <source>
        <strain evidence="7">UTEX B ZZ1240</strain>
    </source>
</reference>